<feature type="chain" id="PRO_5016884954" description="Protease inhibitor Inh" evidence="1">
    <location>
        <begin position="28"/>
        <end position="119"/>
    </location>
</feature>
<gene>
    <name evidence="2" type="ORF">DFQ59_10523</name>
</gene>
<organism evidence="2 3">
    <name type="scientific">Thioalbus denitrificans</name>
    <dbReference type="NCBI Taxonomy" id="547122"/>
    <lineage>
        <taxon>Bacteria</taxon>
        <taxon>Pseudomonadati</taxon>
        <taxon>Pseudomonadota</taxon>
        <taxon>Gammaproteobacteria</taxon>
        <taxon>Chromatiales</taxon>
        <taxon>Ectothiorhodospiraceae</taxon>
        <taxon>Thioalbus</taxon>
    </lineage>
</organism>
<dbReference type="Proteomes" id="UP000252707">
    <property type="component" value="Unassembled WGS sequence"/>
</dbReference>
<proteinExistence type="predicted"/>
<dbReference type="RefSeq" id="WP_114279807.1">
    <property type="nucleotide sequence ID" value="NZ_QPJY01000005.1"/>
</dbReference>
<evidence type="ECO:0000256" key="1">
    <source>
        <dbReference type="SAM" id="SignalP"/>
    </source>
</evidence>
<protein>
    <recommendedName>
        <fullName evidence="4">Protease inhibitor Inh</fullName>
    </recommendedName>
</protein>
<comment type="caution">
    <text evidence="2">The sequence shown here is derived from an EMBL/GenBank/DDBJ whole genome shotgun (WGS) entry which is preliminary data.</text>
</comment>
<evidence type="ECO:0000313" key="3">
    <source>
        <dbReference type="Proteomes" id="UP000252707"/>
    </source>
</evidence>
<evidence type="ECO:0000313" key="2">
    <source>
        <dbReference type="EMBL" id="RCX30191.1"/>
    </source>
</evidence>
<keyword evidence="1" id="KW-0732">Signal</keyword>
<dbReference type="AlphaFoldDB" id="A0A369C9K4"/>
<accession>A0A369C9K4</accession>
<keyword evidence="3" id="KW-1185">Reference proteome</keyword>
<sequence>MKRSAIRLACPAAALLLALAGCAPHPAAGTWIAAPGSGAGFQRLEVTYEGRADLFAAGEAQAGRHCFWSGDSARAIALACKAASSPDLEEHYRLVVEGDGTATLLRDGEQAARFTRPAR</sequence>
<reference evidence="2 3" key="1">
    <citation type="submission" date="2018-07" db="EMBL/GenBank/DDBJ databases">
        <title>Genomic Encyclopedia of Type Strains, Phase IV (KMG-IV): sequencing the most valuable type-strain genomes for metagenomic binning, comparative biology and taxonomic classification.</title>
        <authorList>
            <person name="Goeker M."/>
        </authorList>
    </citation>
    <scope>NUCLEOTIDE SEQUENCE [LARGE SCALE GENOMIC DNA]</scope>
    <source>
        <strain evidence="2 3">DSM 26407</strain>
    </source>
</reference>
<feature type="signal peptide" evidence="1">
    <location>
        <begin position="1"/>
        <end position="27"/>
    </location>
</feature>
<name>A0A369C9K4_9GAMM</name>
<dbReference type="EMBL" id="QPJY01000005">
    <property type="protein sequence ID" value="RCX30191.1"/>
    <property type="molecule type" value="Genomic_DNA"/>
</dbReference>
<dbReference type="OrthoDB" id="5801693at2"/>
<dbReference type="PROSITE" id="PS51257">
    <property type="entry name" value="PROKAR_LIPOPROTEIN"/>
    <property type="match status" value="1"/>
</dbReference>
<evidence type="ECO:0008006" key="4">
    <source>
        <dbReference type="Google" id="ProtNLM"/>
    </source>
</evidence>